<evidence type="ECO:0000313" key="2">
    <source>
        <dbReference type="EMBL" id="TCS75019.1"/>
    </source>
</evidence>
<feature type="transmembrane region" description="Helical" evidence="1">
    <location>
        <begin position="35"/>
        <end position="56"/>
    </location>
</feature>
<evidence type="ECO:0000313" key="3">
    <source>
        <dbReference type="Proteomes" id="UP000295726"/>
    </source>
</evidence>
<dbReference type="AlphaFoldDB" id="A0A4R3JZY6"/>
<keyword evidence="1" id="KW-1133">Transmembrane helix</keyword>
<evidence type="ECO:0008006" key="4">
    <source>
        <dbReference type="Google" id="ProtNLM"/>
    </source>
</evidence>
<dbReference type="OrthoDB" id="9810836at2"/>
<dbReference type="EMBL" id="SLZZ01000032">
    <property type="protein sequence ID" value="TCS75019.1"/>
    <property type="molecule type" value="Genomic_DNA"/>
</dbReference>
<protein>
    <recommendedName>
        <fullName evidence="4">PAP2 superfamily protein</fullName>
    </recommendedName>
</protein>
<feature type="transmembrane region" description="Helical" evidence="1">
    <location>
        <begin position="77"/>
        <end position="96"/>
    </location>
</feature>
<dbReference type="Proteomes" id="UP000295726">
    <property type="component" value="Unassembled WGS sequence"/>
</dbReference>
<feature type="transmembrane region" description="Helical" evidence="1">
    <location>
        <begin position="12"/>
        <end position="29"/>
    </location>
</feature>
<organism evidence="2 3">
    <name type="scientific">Muricomes intestini</name>
    <dbReference type="NCBI Taxonomy" id="1796634"/>
    <lineage>
        <taxon>Bacteria</taxon>
        <taxon>Bacillati</taxon>
        <taxon>Bacillota</taxon>
        <taxon>Clostridia</taxon>
        <taxon>Lachnospirales</taxon>
        <taxon>Lachnospiraceae</taxon>
        <taxon>Muricomes</taxon>
    </lineage>
</organism>
<reference evidence="2 3" key="1">
    <citation type="submission" date="2019-03" db="EMBL/GenBank/DDBJ databases">
        <title>Genomic Encyclopedia of Type Strains, Phase IV (KMG-IV): sequencing the most valuable type-strain genomes for metagenomic binning, comparative biology and taxonomic classification.</title>
        <authorList>
            <person name="Goeker M."/>
        </authorList>
    </citation>
    <scope>NUCLEOTIDE SEQUENCE [LARGE SCALE GENOMIC DNA]</scope>
    <source>
        <strain evidence="2 3">DSM 29489</strain>
    </source>
</reference>
<keyword evidence="1" id="KW-0812">Transmembrane</keyword>
<name>A0A4R3JZY6_9FIRM</name>
<feature type="transmembrane region" description="Helical" evidence="1">
    <location>
        <begin position="102"/>
        <end position="119"/>
    </location>
</feature>
<dbReference type="RefSeq" id="WP_132383521.1">
    <property type="nucleotide sequence ID" value="NZ_DAIQXH010000232.1"/>
</dbReference>
<sequence length="195" mass="21517">MNNQEKVAKCIRAVTVPPVLVTVMLVILYEKCTVIFHGVRDLWVSLVWLGICPVLAYPLQKILPGWREKGRPGQRKLAFICSTVGYLIAAVYGLAAHVSLELQLIFNTYLLSVILLAFLNKVIKKRASGHACSITGPLIFLAYFVSWKMAAFCIFIGGMSFWASLKLKRHLPTDLLAGSGTCFVSFAIALVIMGI</sequence>
<feature type="transmembrane region" description="Helical" evidence="1">
    <location>
        <begin position="175"/>
        <end position="193"/>
    </location>
</feature>
<proteinExistence type="predicted"/>
<gene>
    <name evidence="2" type="ORF">EDD59_13212</name>
</gene>
<evidence type="ECO:0000256" key="1">
    <source>
        <dbReference type="SAM" id="Phobius"/>
    </source>
</evidence>
<feature type="transmembrane region" description="Helical" evidence="1">
    <location>
        <begin position="140"/>
        <end position="163"/>
    </location>
</feature>
<keyword evidence="3" id="KW-1185">Reference proteome</keyword>
<comment type="caution">
    <text evidence="2">The sequence shown here is derived from an EMBL/GenBank/DDBJ whole genome shotgun (WGS) entry which is preliminary data.</text>
</comment>
<keyword evidence="1" id="KW-0472">Membrane</keyword>
<accession>A0A4R3JZY6</accession>